<keyword evidence="4 8" id="KW-0479">Metal-binding</keyword>
<sequence length="434" mass="48805">MITYVLDTAAFIENFTPNFLTDKAFVTPGIVPEIKDARARERFELWKENIIIQAPSKEGIQLVKRFAEKSGDLSFLSTVDIGIIALAYDLEITQNGTKNIHSEPKPLTYSNVIRRYGGRRSSNEDEKEEDSSEEEEEEEMDENEGEEEGEDEWNTVEPNKSTISAPPEPSSRHGRKKKTTTAVSYQIDLDTPEEEIGEFTKLKSEIDPAKEEESMIEESDEDESVDGEWITADNLHQLQGSYQLSTNEETKPEGVCLVSADLAVQNVACQIGLQIVAASPTAPLIKSIRRFLLYCGTCQTLVNDTTKIFCPNCGLHGLRRVTCSIDASTGELTIYLRRRPANIRGNQYSIPLPKGGRGGRPIVLREDVYHERVKKTRKRLGHKQSRQDLEEDEIPVFASEVKKKQTDVVNFGLGRRNPNAPKGSHPSKKRHGKR</sequence>
<evidence type="ECO:0000256" key="4">
    <source>
        <dbReference type="ARBA" id="ARBA00022723"/>
    </source>
</evidence>
<dbReference type="InterPro" id="IPR036283">
    <property type="entry name" value="NOB1_Zf-like_sf"/>
</dbReference>
<keyword evidence="7 8" id="KW-0539">Nucleus</keyword>
<evidence type="ECO:0000313" key="13">
    <source>
        <dbReference type="Proteomes" id="UP001281761"/>
    </source>
</evidence>
<comment type="similarity">
    <text evidence="2 8">Belongs to the NOB1 family.</text>
</comment>
<evidence type="ECO:0000259" key="10">
    <source>
        <dbReference type="Pfam" id="PF08772"/>
    </source>
</evidence>
<evidence type="ECO:0000256" key="6">
    <source>
        <dbReference type="ARBA" id="ARBA00022833"/>
    </source>
</evidence>
<dbReference type="PIRSF" id="PIRSF037125">
    <property type="entry name" value="D-site_20S_pre-rRNA_nuclease"/>
    <property type="match status" value="1"/>
</dbReference>
<dbReference type="Gene3D" id="6.20.210.10">
    <property type="entry name" value="Nin one binding (NOB1), Zn-ribbon-like"/>
    <property type="match status" value="1"/>
</dbReference>
<keyword evidence="5 12" id="KW-0378">Hydrolase</keyword>
<dbReference type="SUPFAM" id="SSF144206">
    <property type="entry name" value="NOB1 zinc finger-like"/>
    <property type="match status" value="1"/>
</dbReference>
<evidence type="ECO:0000256" key="9">
    <source>
        <dbReference type="SAM" id="MobiDB-lite"/>
    </source>
</evidence>
<dbReference type="Gene3D" id="3.40.50.1010">
    <property type="entry name" value="5'-nuclease"/>
    <property type="match status" value="1"/>
</dbReference>
<dbReference type="InterPro" id="IPR014881">
    <property type="entry name" value="NOB1_Zn-bd"/>
</dbReference>
<evidence type="ECO:0000259" key="11">
    <source>
        <dbReference type="Pfam" id="PF17146"/>
    </source>
</evidence>
<gene>
    <name evidence="12" type="ORF">BLNAU_12485</name>
</gene>
<evidence type="ECO:0000256" key="7">
    <source>
        <dbReference type="ARBA" id="ARBA00023242"/>
    </source>
</evidence>
<dbReference type="CDD" id="cd09876">
    <property type="entry name" value="PIN_Nob1-like"/>
    <property type="match status" value="1"/>
</dbReference>
<proteinExistence type="inferred from homology"/>
<protein>
    <submittedName>
        <fullName evidence="12">20S-pre-rRNA D-site endonuclease nob1</fullName>
        <ecNumber evidence="12">3.1.-.-</ecNumber>
    </submittedName>
</protein>
<name>A0ABQ9XM09_9EUKA</name>
<dbReference type="GO" id="GO:0004519">
    <property type="term" value="F:endonuclease activity"/>
    <property type="evidence" value="ECO:0007669"/>
    <property type="project" value="UniProtKB-KW"/>
</dbReference>
<dbReference type="Proteomes" id="UP001281761">
    <property type="component" value="Unassembled WGS sequence"/>
</dbReference>
<feature type="region of interest" description="Disordered" evidence="9">
    <location>
        <begin position="408"/>
        <end position="434"/>
    </location>
</feature>
<reference evidence="12 13" key="1">
    <citation type="journal article" date="2022" name="bioRxiv">
        <title>Genomics of Preaxostyla Flagellates Illuminates Evolutionary Transitions and the Path Towards Mitochondrial Loss.</title>
        <authorList>
            <person name="Novak L.V.F."/>
            <person name="Treitli S.C."/>
            <person name="Pyrih J."/>
            <person name="Halakuc P."/>
            <person name="Pipaliya S.V."/>
            <person name="Vacek V."/>
            <person name="Brzon O."/>
            <person name="Soukal P."/>
            <person name="Eme L."/>
            <person name="Dacks J.B."/>
            <person name="Karnkowska A."/>
            <person name="Elias M."/>
            <person name="Hampl V."/>
        </authorList>
    </citation>
    <scope>NUCLEOTIDE SEQUENCE [LARGE SCALE GENOMIC DNA]</scope>
    <source>
        <strain evidence="12">NAU3</strain>
        <tissue evidence="12">Gut</tissue>
    </source>
</reference>
<keyword evidence="6 8" id="KW-0862">Zinc</keyword>
<feature type="compositionally biased region" description="Basic residues" evidence="9">
    <location>
        <begin position="425"/>
        <end position="434"/>
    </location>
</feature>
<evidence type="ECO:0000256" key="1">
    <source>
        <dbReference type="ARBA" id="ARBA00004123"/>
    </source>
</evidence>
<feature type="compositionally biased region" description="Acidic residues" evidence="9">
    <location>
        <begin position="125"/>
        <end position="154"/>
    </location>
</feature>
<keyword evidence="12" id="KW-0255">Endonuclease</keyword>
<organism evidence="12 13">
    <name type="scientific">Blattamonas nauphoetae</name>
    <dbReference type="NCBI Taxonomy" id="2049346"/>
    <lineage>
        <taxon>Eukaryota</taxon>
        <taxon>Metamonada</taxon>
        <taxon>Preaxostyla</taxon>
        <taxon>Oxymonadida</taxon>
        <taxon>Blattamonas</taxon>
    </lineage>
</organism>
<feature type="domain" description="Ribonuclease PIN" evidence="11">
    <location>
        <begin position="5"/>
        <end position="90"/>
    </location>
</feature>
<dbReference type="EMBL" id="JARBJD010000102">
    <property type="protein sequence ID" value="KAK2952520.1"/>
    <property type="molecule type" value="Genomic_DNA"/>
</dbReference>
<comment type="subcellular location">
    <subcellularLocation>
        <location evidence="1">Nucleus</location>
    </subcellularLocation>
</comment>
<keyword evidence="3" id="KW-0540">Nuclease</keyword>
<dbReference type="InterPro" id="IPR033411">
    <property type="entry name" value="Ribonuclease_PIN"/>
</dbReference>
<comment type="caution">
    <text evidence="12">The sequence shown here is derived from an EMBL/GenBank/DDBJ whole genome shotgun (WGS) entry which is preliminary data.</text>
</comment>
<dbReference type="PANTHER" id="PTHR12814:SF2">
    <property type="entry name" value="RNA-BINDING PROTEIN NOB1"/>
    <property type="match status" value="1"/>
</dbReference>
<evidence type="ECO:0000313" key="12">
    <source>
        <dbReference type="EMBL" id="KAK2952520.1"/>
    </source>
</evidence>
<dbReference type="Pfam" id="PF08772">
    <property type="entry name" value="Zn_ribbon_NOB1"/>
    <property type="match status" value="1"/>
</dbReference>
<evidence type="ECO:0000256" key="5">
    <source>
        <dbReference type="ARBA" id="ARBA00022801"/>
    </source>
</evidence>
<dbReference type="GO" id="GO:0016787">
    <property type="term" value="F:hydrolase activity"/>
    <property type="evidence" value="ECO:0007669"/>
    <property type="project" value="UniProtKB-KW"/>
</dbReference>
<dbReference type="PANTHER" id="PTHR12814">
    <property type="entry name" value="RNA-BINDING PROTEIN NOB1"/>
    <property type="match status" value="1"/>
</dbReference>
<feature type="domain" description="Nin one binding (NOB1) Zn-ribbon-like" evidence="10">
    <location>
        <begin position="285"/>
        <end position="356"/>
    </location>
</feature>
<dbReference type="Pfam" id="PF17146">
    <property type="entry name" value="PIN_6"/>
    <property type="match status" value="1"/>
</dbReference>
<dbReference type="InterPro" id="IPR039907">
    <property type="entry name" value="NOB1"/>
</dbReference>
<evidence type="ECO:0000256" key="8">
    <source>
        <dbReference type="PIRNR" id="PIRNR037125"/>
    </source>
</evidence>
<dbReference type="InterPro" id="IPR017117">
    <property type="entry name" value="Nob1_euk"/>
</dbReference>
<keyword evidence="13" id="KW-1185">Reference proteome</keyword>
<evidence type="ECO:0000256" key="2">
    <source>
        <dbReference type="ARBA" id="ARBA00005858"/>
    </source>
</evidence>
<evidence type="ECO:0000256" key="3">
    <source>
        <dbReference type="ARBA" id="ARBA00022722"/>
    </source>
</evidence>
<accession>A0ABQ9XM09</accession>
<feature type="region of interest" description="Disordered" evidence="9">
    <location>
        <begin position="111"/>
        <end position="182"/>
    </location>
</feature>
<dbReference type="EC" id="3.1.-.-" evidence="12"/>